<accession>A0A6V8LH66</accession>
<dbReference type="GO" id="GO:0005975">
    <property type="term" value="P:carbohydrate metabolic process"/>
    <property type="evidence" value="ECO:0007669"/>
    <property type="project" value="UniProtKB-ARBA"/>
</dbReference>
<sequence length="1200" mass="125472">MGAGERVSLAKRRIAACDGGCDDGRVGGGGGMVALPTSFAAAPVQNCVDTAASESDAVAVARRCDRAVEVSSLASETVKVVANPDGRLVLEQYVVPVRVRRGPEWVKVDTDLTVHDGRPVPKAAAVDVRFSRGGTDPLATVMAAGGSVSMSWAGPLPAPVINGDTAVYPEVLPGVDLRVRATATGFTQVLVVKNAAAAANKKLRAIRYGWASDGLAVASRADGGIDVKDATGRVVLSGAPGSMWDSSSGVTARGLAAASTAELAGDRARQAPVRLTLSSGALTVTPDAGMLTDPATVFPLFIDPPLDAVRNRWGYANDGGNNRNDGIARVGKNPDGSGAYRSYFEFDVSPFAGKNVYDTRFYIHAVHTSPCDPTPVSLWVTDNIDAGVNGTRTTWAPPMSAGNWADEKSVEANADCGDQSPVSVEFGHYLFYHVRWRADRSIPTMTVALATYNQSGYGEGVDYWKKFNPTTAKLTVKYNTAPDVPAFVPHPTTTDCFQVCGSATTASSSTTQGQGWWKLNETSGTVAADAASPPHPATIAGTVRWGDGGAVFDGGGDLYTTGPVLDTTKSFTISAWAKLTDNSVWRSVLNQDANSAAGFTLQYDKGVDRWSFILFHSDTDGTTSTYANSAATPTLNAWTHLVGVFDLGRKHMRLYVNGVLEHQVFRDSNIASNGVLTIGRSKHASQVKNYFLGGIDNVQVYQRAITTADVSALYADGRGGGALNISPAVVRTVTPTLSARVLDPEPDAQVSTGFEVRTAPSETATQVHWTNELGPHASGTTVTTLVPAGKLSPGSTYYWRAYSKDEEPWNSDWSPFYALRVDTSAPAPGTPPITSPQYPERQWGPRVGDPGTFTFSSTGTDAIQFEWWVDNGTHTTVPATGSGPVTAQVTWTPSTDMVHTMQVRAKDQAGNVSNTATYQFWVTPSPNIYSHWTLDEASGGTAADSGNAPTNGGALSPLTLSGAGVAFAPGGVADPAGTPTNSLLFSGDGAAAAARPVLDTTKAFTAMAWVKPTDLTTDRTVLSQDGAAASRFQLHFDRQANAGNGGWCASMRAADGSAPTTVCTTGASVGLPSTTDWVHLAVVYQPALASQQLRVYVMGDPRSCAPSETAAITFTGTWSATGAFVVGRAKAAGPRASTGAAASTTCGRSSARCPAPRSARRPSRDGLIEIENGGTDNAIDKVGAPDGVARGGGTERDPAR</sequence>
<dbReference type="AlphaFoldDB" id="A0A6V8LH66"/>
<proteinExistence type="predicted"/>
<dbReference type="GO" id="GO:0006955">
    <property type="term" value="P:immune response"/>
    <property type="evidence" value="ECO:0007669"/>
    <property type="project" value="InterPro"/>
</dbReference>
<dbReference type="PANTHER" id="PTHR46943:SF1">
    <property type="entry name" value="PENTRAXIN-RELATED PROTEIN PTX3"/>
    <property type="match status" value="1"/>
</dbReference>
<feature type="region of interest" description="Disordered" evidence="3">
    <location>
        <begin position="1134"/>
        <end position="1200"/>
    </location>
</feature>
<feature type="region of interest" description="Disordered" evidence="3">
    <location>
        <begin position="824"/>
        <end position="855"/>
    </location>
</feature>
<keyword evidence="2" id="KW-1015">Disulfide bond</keyword>
<evidence type="ECO:0000256" key="1">
    <source>
        <dbReference type="ARBA" id="ARBA00022729"/>
    </source>
</evidence>
<protein>
    <recommendedName>
        <fullName evidence="4">LamG-like jellyroll fold domain-containing protein</fullName>
    </recommendedName>
</protein>
<reference evidence="5 6" key="2">
    <citation type="submission" date="2020-03" db="EMBL/GenBank/DDBJ databases">
        <authorList>
            <person name="Ichikawa N."/>
            <person name="Kimura A."/>
            <person name="Kitahashi Y."/>
            <person name="Uohara A."/>
        </authorList>
    </citation>
    <scope>NUCLEOTIDE SEQUENCE [LARGE SCALE GENOMIC DNA]</scope>
    <source>
        <strain evidence="5 6">NBRC 108638</strain>
    </source>
</reference>
<dbReference type="Gene3D" id="2.60.40.10">
    <property type="entry name" value="Immunoglobulins"/>
    <property type="match status" value="1"/>
</dbReference>
<evidence type="ECO:0000256" key="3">
    <source>
        <dbReference type="SAM" id="MobiDB-lite"/>
    </source>
</evidence>
<dbReference type="Pfam" id="PF13385">
    <property type="entry name" value="Laminin_G_3"/>
    <property type="match status" value="2"/>
</dbReference>
<dbReference type="InterPro" id="IPR006558">
    <property type="entry name" value="LamG-like"/>
</dbReference>
<keyword evidence="6" id="KW-1185">Reference proteome</keyword>
<evidence type="ECO:0000259" key="4">
    <source>
        <dbReference type="SMART" id="SM00560"/>
    </source>
</evidence>
<feature type="domain" description="LamG-like jellyroll fold" evidence="4">
    <location>
        <begin position="569"/>
        <end position="708"/>
    </location>
</feature>
<dbReference type="Proteomes" id="UP000482960">
    <property type="component" value="Unassembled WGS sequence"/>
</dbReference>
<dbReference type="PANTHER" id="PTHR46943">
    <property type="entry name" value="PENTRAXIN-RELATED PROTEIN PTX3"/>
    <property type="match status" value="1"/>
</dbReference>
<keyword evidence="1" id="KW-0732">Signal</keyword>
<reference evidence="5 6" key="1">
    <citation type="submission" date="2020-03" db="EMBL/GenBank/DDBJ databases">
        <title>Whole genome shotgun sequence of Phytohabitans rumicis NBRC 108638.</title>
        <authorList>
            <person name="Komaki H."/>
            <person name="Tamura T."/>
        </authorList>
    </citation>
    <scope>NUCLEOTIDE SEQUENCE [LARGE SCALE GENOMIC DNA]</scope>
    <source>
        <strain evidence="5 6">NBRC 108638</strain>
    </source>
</reference>
<dbReference type="InterPro" id="IPR013783">
    <property type="entry name" value="Ig-like_fold"/>
</dbReference>
<dbReference type="SUPFAM" id="SSF49899">
    <property type="entry name" value="Concanavalin A-like lectins/glucanases"/>
    <property type="match status" value="2"/>
</dbReference>
<organism evidence="5 6">
    <name type="scientific">Phytohabitans rumicis</name>
    <dbReference type="NCBI Taxonomy" id="1076125"/>
    <lineage>
        <taxon>Bacteria</taxon>
        <taxon>Bacillati</taxon>
        <taxon>Actinomycetota</taxon>
        <taxon>Actinomycetes</taxon>
        <taxon>Micromonosporales</taxon>
        <taxon>Micromonosporaceae</taxon>
    </lineage>
</organism>
<dbReference type="InterPro" id="IPR013320">
    <property type="entry name" value="ConA-like_dom_sf"/>
</dbReference>
<dbReference type="Gene3D" id="2.60.120.200">
    <property type="match status" value="2"/>
</dbReference>
<evidence type="ECO:0000313" key="5">
    <source>
        <dbReference type="EMBL" id="GFJ93939.1"/>
    </source>
</evidence>
<evidence type="ECO:0000313" key="6">
    <source>
        <dbReference type="Proteomes" id="UP000482960"/>
    </source>
</evidence>
<feature type="domain" description="LamG-like jellyroll fold" evidence="4">
    <location>
        <begin position="1002"/>
        <end position="1155"/>
    </location>
</feature>
<evidence type="ECO:0000256" key="2">
    <source>
        <dbReference type="ARBA" id="ARBA00023157"/>
    </source>
</evidence>
<gene>
    <name evidence="5" type="ORF">Prum_075810</name>
</gene>
<name>A0A6V8LH66_9ACTN</name>
<dbReference type="InterPro" id="IPR042837">
    <property type="entry name" value="PTX3"/>
</dbReference>
<dbReference type="EMBL" id="BLPG01000001">
    <property type="protein sequence ID" value="GFJ93939.1"/>
    <property type="molecule type" value="Genomic_DNA"/>
</dbReference>
<feature type="compositionally biased region" description="Low complexity" evidence="3">
    <location>
        <begin position="1134"/>
        <end position="1157"/>
    </location>
</feature>
<dbReference type="SMART" id="SM00560">
    <property type="entry name" value="LamGL"/>
    <property type="match status" value="2"/>
</dbReference>
<comment type="caution">
    <text evidence="5">The sequence shown here is derived from an EMBL/GenBank/DDBJ whole genome shotgun (WGS) entry which is preliminary data.</text>
</comment>